<proteinExistence type="inferred from homology"/>
<dbReference type="PANTHER" id="PTHR46103">
    <property type="entry name" value="RRNA METHYLTRANSFERASE 1, MITOCHONDRIAL"/>
    <property type="match status" value="1"/>
</dbReference>
<evidence type="ECO:0000256" key="2">
    <source>
        <dbReference type="ARBA" id="ARBA00007228"/>
    </source>
</evidence>
<dbReference type="GO" id="GO:0005739">
    <property type="term" value="C:mitochondrion"/>
    <property type="evidence" value="ECO:0007669"/>
    <property type="project" value="UniProtKB-SubCell"/>
</dbReference>
<feature type="domain" description="RNA 2-O ribose methyltransferase substrate binding" evidence="11">
    <location>
        <begin position="233"/>
        <end position="312"/>
    </location>
</feature>
<keyword evidence="7" id="KW-0809">Transit peptide</keyword>
<dbReference type="InterPro" id="IPR029028">
    <property type="entry name" value="Alpha/beta_knot_MTases"/>
</dbReference>
<sequence>MISTRFSAVNLPYRTIGPYITTRSASLSAIHRGLRRSERAQHGAPRPRSPPSRLTDRALGGASSDRQRSKLRKKLSKKEEEEADEESGRQTRRKRFTDPSSDFGKGSLVYELKHGAFKDRLETFQRDKRAELKSYQVDRRSSSNFGSRRMQDSRDNGQDSHRDGGGWASNFASRRERPEYTDKSPTKRYQSSSTPRDAPRQRDDMTSTMRHARRTESAPPTTTIKYSTAASQFLYGKAVVKSALEQERRKLYRLYVQTGENRSDDQTLTRLAERKGVAIQRVPSSEQHVMDKISMGRPHNGYILEASPLPQPPVTGLGAIEQSPGRNGFHIFLGHQTKEELDVNGSDTFVRRSSGKFTSKPFVLLLHEIMDPGNLGGILRTASYLGVDAVGITSRSSSSLTPVVLKSAAGAVEEIPIFRVDSPLAFLEASKQAGWRTYGAVAPPERKLAERHDGKFVSLNDVEASQPLRDAPCILVMGNEGHGLPKAVKVATDLELSVPRFVTSSCVDSLNVSVATGVLCHAFVRSATRDSKAPVPEAAAEGSNESAPEEGEKMF</sequence>
<dbReference type="Pfam" id="PF00588">
    <property type="entry name" value="SpoU_methylase"/>
    <property type="match status" value="1"/>
</dbReference>
<dbReference type="PANTHER" id="PTHR46103:SF1">
    <property type="entry name" value="RRNA METHYLTRANSFERASE 1, MITOCHONDRIAL"/>
    <property type="match status" value="1"/>
</dbReference>
<dbReference type="NCBIfam" id="TIGR00186">
    <property type="entry name" value="rRNA_methyl_3"/>
    <property type="match status" value="1"/>
</dbReference>
<feature type="region of interest" description="Disordered" evidence="10">
    <location>
        <begin position="34"/>
        <end position="105"/>
    </location>
</feature>
<evidence type="ECO:0000256" key="10">
    <source>
        <dbReference type="SAM" id="MobiDB-lite"/>
    </source>
</evidence>
<keyword evidence="6" id="KW-0949">S-adenosyl-L-methionine</keyword>
<dbReference type="STRING" id="1531966.A0A0A1SQ28"/>
<keyword evidence="8" id="KW-0496">Mitochondrion</keyword>
<evidence type="ECO:0000313" key="12">
    <source>
        <dbReference type="EMBL" id="CEJ82538.1"/>
    </source>
</evidence>
<reference evidence="12 13" key="1">
    <citation type="journal article" date="2015" name="Genome Announc.">
        <title>Draft Genome Sequence and Gene Annotation of the Entomopathogenic Fungus Verticillium hemipterigenum.</title>
        <authorList>
            <person name="Horn F."/>
            <person name="Habel A."/>
            <person name="Scharf D.H."/>
            <person name="Dworschak J."/>
            <person name="Brakhage A.A."/>
            <person name="Guthke R."/>
            <person name="Hertweck C."/>
            <person name="Linde J."/>
        </authorList>
    </citation>
    <scope>NUCLEOTIDE SEQUENCE [LARGE SCALE GENOMIC DNA]</scope>
</reference>
<protein>
    <recommendedName>
        <fullName evidence="9">rRNA methyltransferase 1, mitochondrial</fullName>
    </recommendedName>
</protein>
<dbReference type="InterPro" id="IPR047182">
    <property type="entry name" value="MRM1"/>
</dbReference>
<evidence type="ECO:0000256" key="9">
    <source>
        <dbReference type="ARBA" id="ARBA00034881"/>
    </source>
</evidence>
<keyword evidence="13" id="KW-1185">Reference proteome</keyword>
<dbReference type="CDD" id="cd18105">
    <property type="entry name" value="SpoU-like_MRM1"/>
    <property type="match status" value="1"/>
</dbReference>
<comment type="similarity">
    <text evidence="2">Belongs to the class IV-like SAM-binding methyltransferase superfamily. RNA methyltransferase TrmH family.</text>
</comment>
<evidence type="ECO:0000256" key="4">
    <source>
        <dbReference type="ARBA" id="ARBA00022603"/>
    </source>
</evidence>
<evidence type="ECO:0000256" key="5">
    <source>
        <dbReference type="ARBA" id="ARBA00022679"/>
    </source>
</evidence>
<dbReference type="GO" id="GO:0016435">
    <property type="term" value="F:rRNA (guanine) methyltransferase activity"/>
    <property type="evidence" value="ECO:0007669"/>
    <property type="project" value="TreeGrafter"/>
</dbReference>
<evidence type="ECO:0000256" key="6">
    <source>
        <dbReference type="ARBA" id="ARBA00022691"/>
    </source>
</evidence>
<feature type="region of interest" description="Disordered" evidence="10">
    <location>
        <begin position="133"/>
        <end position="224"/>
    </location>
</feature>
<dbReference type="InterPro" id="IPR029064">
    <property type="entry name" value="Ribosomal_eL30-like_sf"/>
</dbReference>
<dbReference type="SUPFAM" id="SSF75217">
    <property type="entry name" value="alpha/beta knot"/>
    <property type="match status" value="1"/>
</dbReference>
<dbReference type="OrthoDB" id="270651at2759"/>
<dbReference type="InterPro" id="IPR004441">
    <property type="entry name" value="rRNA_MeTrfase_TrmH"/>
</dbReference>
<dbReference type="InterPro" id="IPR013123">
    <property type="entry name" value="SpoU_subst-bd"/>
</dbReference>
<name>A0A0A1SQ28_9HYPO</name>
<dbReference type="InterPro" id="IPR001537">
    <property type="entry name" value="SpoU_MeTrfase"/>
</dbReference>
<dbReference type="SUPFAM" id="SSF55315">
    <property type="entry name" value="L30e-like"/>
    <property type="match status" value="1"/>
</dbReference>
<feature type="region of interest" description="Disordered" evidence="10">
    <location>
        <begin position="530"/>
        <end position="555"/>
    </location>
</feature>
<dbReference type="InterPro" id="IPR047261">
    <property type="entry name" value="MRM1_MeTrfase_dom"/>
</dbReference>
<dbReference type="Pfam" id="PF08032">
    <property type="entry name" value="SpoU_sub_bind"/>
    <property type="match status" value="1"/>
</dbReference>
<evidence type="ECO:0000256" key="3">
    <source>
        <dbReference type="ARBA" id="ARBA00022552"/>
    </source>
</evidence>
<organism evidence="12 13">
    <name type="scientific">[Torrubiella] hemipterigena</name>
    <dbReference type="NCBI Taxonomy" id="1531966"/>
    <lineage>
        <taxon>Eukaryota</taxon>
        <taxon>Fungi</taxon>
        <taxon>Dikarya</taxon>
        <taxon>Ascomycota</taxon>
        <taxon>Pezizomycotina</taxon>
        <taxon>Sordariomycetes</taxon>
        <taxon>Hypocreomycetidae</taxon>
        <taxon>Hypocreales</taxon>
        <taxon>Clavicipitaceae</taxon>
        <taxon>Clavicipitaceae incertae sedis</taxon>
        <taxon>'Torrubiella' clade</taxon>
    </lineage>
</organism>
<evidence type="ECO:0000313" key="13">
    <source>
        <dbReference type="Proteomes" id="UP000039046"/>
    </source>
</evidence>
<dbReference type="Gene3D" id="3.40.1280.10">
    <property type="match status" value="1"/>
</dbReference>
<dbReference type="AlphaFoldDB" id="A0A0A1SQ28"/>
<dbReference type="GO" id="GO:0003723">
    <property type="term" value="F:RNA binding"/>
    <property type="evidence" value="ECO:0007669"/>
    <property type="project" value="InterPro"/>
</dbReference>
<dbReference type="SMART" id="SM00967">
    <property type="entry name" value="SpoU_sub_bind"/>
    <property type="match status" value="1"/>
</dbReference>
<evidence type="ECO:0000259" key="11">
    <source>
        <dbReference type="SMART" id="SM00967"/>
    </source>
</evidence>
<evidence type="ECO:0000256" key="7">
    <source>
        <dbReference type="ARBA" id="ARBA00022946"/>
    </source>
</evidence>
<keyword evidence="4" id="KW-0489">Methyltransferase</keyword>
<evidence type="ECO:0000256" key="1">
    <source>
        <dbReference type="ARBA" id="ARBA00004173"/>
    </source>
</evidence>
<accession>A0A0A1SQ28</accession>
<dbReference type="Proteomes" id="UP000039046">
    <property type="component" value="Unassembled WGS sequence"/>
</dbReference>
<dbReference type="Gene3D" id="3.30.1330.30">
    <property type="match status" value="1"/>
</dbReference>
<gene>
    <name evidence="12" type="ORF">VHEMI02597</name>
</gene>
<feature type="compositionally biased region" description="Basic and acidic residues" evidence="10">
    <location>
        <begin position="149"/>
        <end position="164"/>
    </location>
</feature>
<evidence type="ECO:0000256" key="8">
    <source>
        <dbReference type="ARBA" id="ARBA00023128"/>
    </source>
</evidence>
<comment type="subcellular location">
    <subcellularLocation>
        <location evidence="1">Mitochondrion</location>
    </subcellularLocation>
</comment>
<feature type="compositionally biased region" description="Basic and acidic residues" evidence="10">
    <location>
        <begin position="173"/>
        <end position="185"/>
    </location>
</feature>
<dbReference type="InterPro" id="IPR029026">
    <property type="entry name" value="tRNA_m1G_MTases_N"/>
</dbReference>
<dbReference type="HOGENOM" id="CLU_021322_5_2_1"/>
<dbReference type="EMBL" id="CDHN01000001">
    <property type="protein sequence ID" value="CEJ82538.1"/>
    <property type="molecule type" value="Genomic_DNA"/>
</dbReference>
<keyword evidence="5" id="KW-0808">Transferase</keyword>
<keyword evidence="3" id="KW-0698">rRNA processing</keyword>